<evidence type="ECO:0000313" key="2">
    <source>
        <dbReference type="EMBL" id="CAI2362217.1"/>
    </source>
</evidence>
<comment type="caution">
    <text evidence="2">The sequence shown here is derived from an EMBL/GenBank/DDBJ whole genome shotgun (WGS) entry which is preliminary data.</text>
</comment>
<feature type="region of interest" description="Disordered" evidence="1">
    <location>
        <begin position="991"/>
        <end position="1026"/>
    </location>
</feature>
<reference evidence="2" key="1">
    <citation type="submission" date="2023-07" db="EMBL/GenBank/DDBJ databases">
        <authorList>
            <consortium name="AG Swart"/>
            <person name="Singh M."/>
            <person name="Singh A."/>
            <person name="Seah K."/>
            <person name="Emmerich C."/>
        </authorList>
    </citation>
    <scope>NUCLEOTIDE SEQUENCE</scope>
    <source>
        <strain evidence="2">DP1</strain>
    </source>
</reference>
<proteinExistence type="predicted"/>
<gene>
    <name evidence="2" type="ORF">ECRASSUSDP1_LOCUS3539</name>
</gene>
<evidence type="ECO:0000313" key="3">
    <source>
        <dbReference type="Proteomes" id="UP001295684"/>
    </source>
</evidence>
<dbReference type="AlphaFoldDB" id="A0AAD1U4K9"/>
<feature type="region of interest" description="Disordered" evidence="1">
    <location>
        <begin position="237"/>
        <end position="275"/>
    </location>
</feature>
<name>A0AAD1U4K9_EUPCR</name>
<dbReference type="Proteomes" id="UP001295684">
    <property type="component" value="Unassembled WGS sequence"/>
</dbReference>
<organism evidence="2 3">
    <name type="scientific">Euplotes crassus</name>
    <dbReference type="NCBI Taxonomy" id="5936"/>
    <lineage>
        <taxon>Eukaryota</taxon>
        <taxon>Sar</taxon>
        <taxon>Alveolata</taxon>
        <taxon>Ciliophora</taxon>
        <taxon>Intramacronucleata</taxon>
        <taxon>Spirotrichea</taxon>
        <taxon>Hypotrichia</taxon>
        <taxon>Euplotida</taxon>
        <taxon>Euplotidae</taxon>
        <taxon>Moneuplotes</taxon>
    </lineage>
</organism>
<keyword evidence="3" id="KW-1185">Reference proteome</keyword>
<accession>A0AAD1U4K9</accession>
<dbReference type="EMBL" id="CAMPGE010003384">
    <property type="protein sequence ID" value="CAI2362217.1"/>
    <property type="molecule type" value="Genomic_DNA"/>
</dbReference>
<feature type="compositionally biased region" description="Polar residues" evidence="1">
    <location>
        <begin position="991"/>
        <end position="1012"/>
    </location>
</feature>
<protein>
    <submittedName>
        <fullName evidence="2">Uncharacterized protein</fullName>
    </submittedName>
</protein>
<sequence>MEDFLKPPSQTINLITSENIPKRMIPLQKSSKTLVRKLINEEKNFQSNAFLTPTKDEFSDSLKPITLLIPQVAQVAHLSSKKGETFKSRTDMKIPQIKANNKNSVRIASKVTSNDSEIRMRRQNRLRTSAGYKLRRKNFQRSNQKPLHDGSKKKAICINIRKSKKKAQKPDYNKIPYFFYPYRKELLADNKDRMSFSDSSDHPFEKWTRITNLIIDKNKKGFNLLCDTLQNKPVFQKIKKRKSKNSAAKKYDSDKMKSHLKSRQASNSYGKTNRLRGDSLSKRLKLSTMYGLEVKEKSNFGIGMVSVKQSPGLPMTKRGSFKPTEAMSIMNASMNVDKTPLEKEIRLRVSAVGLEKLPGVEEEEKNILISKLEESDNVLADSVSSQTELSINLKIKVCEPDKYFQQESTLNNKKSASLTDPSERLTKMEKHINSQEGDSPDVDSPEVEFLEADSAKDEEDNYLTVERTKFHRNRSKSTKIQMSKSNDNLNYIKDNMDKVSTNEKNVKQTSKNLKKFKWYNKGRSFTKRKARMGKHIKAVKHKHKKQIKRKLTRASTIKHKNLDLVPVIRKMSFDAPKNFDKLQLQKEIVKKSKRPLKRLTKKPSNLVPFPISKLSSNIQFFSRDYKNQNLAGANFLQMISKPVRFGSKEGSSYKPSSTRRSEFSNRLKFKNSMSSNRLYSATLNVENSESFPINKGMYATKNKIKDKLDKNTKTSYTRKAGKYSEILRIIKSKLFSVVRNSPPLCKPLVSLVIKEKEGKLAKRKLSLQEDRKKIIKKVSKALQQNSKYTYKKLSTEIMQKKTTFDSSLLGQDLKPPCLERPIEKNQKKKTHLRPKTGGRDPHLRMIQKLKSHCSSTMPERIKSKLNSKITKRTRPEDLYSTPIKKILPQKDQTLIFKEQPKTKIRIKKKVAKKRKVNTSINTPPEIPEIKFKIVPKRVFSADQQRPPQREVARNNFINIESKCVPAECKEAKPSQRNRKYIFMNKQEFDNTFNSSQDKADPTQNNQGAQSITHQHKNKKPTLNPKNTKHNILVSKTIRNQKQNRMATKCLMPKRPVKLNRKMNTQVDESVTLKKKRLFSPIIYSKNKLMDQESINEKKISDLKFASVLNNKPRVMSRNQKSVCRGYRTEKNTFSNIVDTKIASTSIYSYTYL</sequence>
<evidence type="ECO:0000256" key="1">
    <source>
        <dbReference type="SAM" id="MobiDB-lite"/>
    </source>
</evidence>